<dbReference type="KEGG" id="ocn:CUC15_07275"/>
<evidence type="ECO:0000259" key="1">
    <source>
        <dbReference type="PROSITE" id="PS51186"/>
    </source>
</evidence>
<proteinExistence type="predicted"/>
<dbReference type="Gene3D" id="3.40.630.30">
    <property type="match status" value="1"/>
</dbReference>
<dbReference type="CDD" id="cd04301">
    <property type="entry name" value="NAT_SF"/>
    <property type="match status" value="1"/>
</dbReference>
<organism evidence="2 3">
    <name type="scientific">Oceanobacillus zhaokaii</name>
    <dbReference type="NCBI Taxonomy" id="2052660"/>
    <lineage>
        <taxon>Bacteria</taxon>
        <taxon>Bacillati</taxon>
        <taxon>Bacillota</taxon>
        <taxon>Bacilli</taxon>
        <taxon>Bacillales</taxon>
        <taxon>Bacillaceae</taxon>
        <taxon>Oceanobacillus</taxon>
    </lineage>
</organism>
<reference evidence="3" key="1">
    <citation type="submission" date="2017-11" db="EMBL/GenBank/DDBJ databases">
        <authorList>
            <person name="Zhu W."/>
        </authorList>
    </citation>
    <scope>NUCLEOTIDE SEQUENCE [LARGE SCALE GENOMIC DNA]</scope>
    <source>
        <strain evidence="3">160</strain>
    </source>
</reference>
<evidence type="ECO:0000313" key="3">
    <source>
        <dbReference type="Proteomes" id="UP000253908"/>
    </source>
</evidence>
<dbReference type="Pfam" id="PF00583">
    <property type="entry name" value="Acetyltransf_1"/>
    <property type="match status" value="1"/>
</dbReference>
<dbReference type="InterPro" id="IPR000182">
    <property type="entry name" value="GNAT_dom"/>
</dbReference>
<protein>
    <submittedName>
        <fullName evidence="2">GNAT family N-acetyltransferase</fullName>
    </submittedName>
</protein>
<dbReference type="Proteomes" id="UP000253908">
    <property type="component" value="Chromosome"/>
</dbReference>
<keyword evidence="2" id="KW-0808">Transferase</keyword>
<evidence type="ECO:0000313" key="2">
    <source>
        <dbReference type="EMBL" id="AXI08727.1"/>
    </source>
</evidence>
<dbReference type="OrthoDB" id="9782266at2"/>
<dbReference type="RefSeq" id="WP_114916024.1">
    <property type="nucleotide sequence ID" value="NZ_CP024848.1"/>
</dbReference>
<keyword evidence="3" id="KW-1185">Reference proteome</keyword>
<accession>A0A345PFE7</accession>
<feature type="domain" description="N-acetyltransferase" evidence="1">
    <location>
        <begin position="14"/>
        <end position="156"/>
    </location>
</feature>
<dbReference type="InterPro" id="IPR016181">
    <property type="entry name" value="Acyl_CoA_acyltransferase"/>
</dbReference>
<dbReference type="GO" id="GO:0016747">
    <property type="term" value="F:acyltransferase activity, transferring groups other than amino-acyl groups"/>
    <property type="evidence" value="ECO:0007669"/>
    <property type="project" value="InterPro"/>
</dbReference>
<gene>
    <name evidence="2" type="ORF">CUC15_07275</name>
</gene>
<dbReference type="AlphaFoldDB" id="A0A345PFE7"/>
<dbReference type="SUPFAM" id="SSF55729">
    <property type="entry name" value="Acyl-CoA N-acyltransferases (Nat)"/>
    <property type="match status" value="1"/>
</dbReference>
<name>A0A345PFE7_9BACI</name>
<dbReference type="EMBL" id="CP024848">
    <property type="protein sequence ID" value="AXI08727.1"/>
    <property type="molecule type" value="Genomic_DNA"/>
</dbReference>
<sequence>MLTLVKNGVDKIDIEKEIMNSNMEYNLIAYGKEVLEVEDILVISKDADELKIERYFITKENEYIGILDFGMSSPRLNTPWISLLAVHQKYQNLGYAKRIYRMYEELMRKKLVNVVHIAVHSKNKRALNFWTSLGFVTFDERTYKGQVFLSLEKKLVNNEINLNIH</sequence>
<dbReference type="PROSITE" id="PS51186">
    <property type="entry name" value="GNAT"/>
    <property type="match status" value="1"/>
</dbReference>